<keyword evidence="9" id="KW-0902">Two-component regulatory system</keyword>
<keyword evidence="15" id="KW-1185">Reference proteome</keyword>
<keyword evidence="7 14" id="KW-0418">Kinase</keyword>
<dbReference type="STRING" id="582899.Hden_1135"/>
<dbReference type="GO" id="GO:0000155">
    <property type="term" value="F:phosphorelay sensor kinase activity"/>
    <property type="evidence" value="ECO:0007669"/>
    <property type="project" value="InterPro"/>
</dbReference>
<dbReference type="AlphaFoldDB" id="D8JVR0"/>
<keyword evidence="4" id="KW-0597">Phosphoprotein</keyword>
<evidence type="ECO:0000256" key="4">
    <source>
        <dbReference type="ARBA" id="ARBA00022553"/>
    </source>
</evidence>
<dbReference type="OrthoDB" id="9815202at2"/>
<dbReference type="SUPFAM" id="SSF55874">
    <property type="entry name" value="ATPase domain of HSP90 chaperone/DNA topoisomerase II/histidine kinase"/>
    <property type="match status" value="1"/>
</dbReference>
<evidence type="ECO:0000256" key="7">
    <source>
        <dbReference type="ARBA" id="ARBA00022777"/>
    </source>
</evidence>
<comment type="subcellular location">
    <subcellularLocation>
        <location evidence="2">Membrane</location>
    </subcellularLocation>
</comment>
<dbReference type="Pfam" id="PF02518">
    <property type="entry name" value="HATPase_c"/>
    <property type="match status" value="1"/>
</dbReference>
<dbReference type="SUPFAM" id="SSF158472">
    <property type="entry name" value="HAMP domain-like"/>
    <property type="match status" value="1"/>
</dbReference>
<evidence type="ECO:0000259" key="13">
    <source>
        <dbReference type="PROSITE" id="PS50885"/>
    </source>
</evidence>
<dbReference type="EMBL" id="CP002083">
    <property type="protein sequence ID" value="ADJ22949.1"/>
    <property type="molecule type" value="Genomic_DNA"/>
</dbReference>
<evidence type="ECO:0000256" key="9">
    <source>
        <dbReference type="ARBA" id="ARBA00023012"/>
    </source>
</evidence>
<proteinExistence type="predicted"/>
<dbReference type="SMART" id="SM00387">
    <property type="entry name" value="HATPase_c"/>
    <property type="match status" value="1"/>
</dbReference>
<dbReference type="HOGENOM" id="CLU_000445_89_6_5"/>
<dbReference type="EC" id="2.7.13.3" evidence="3"/>
<dbReference type="RefSeq" id="WP_013215164.1">
    <property type="nucleotide sequence ID" value="NC_014313.1"/>
</dbReference>
<dbReference type="SUPFAM" id="SSF47384">
    <property type="entry name" value="Homodimeric domain of signal transducing histidine kinase"/>
    <property type="match status" value="1"/>
</dbReference>
<dbReference type="InterPro" id="IPR003661">
    <property type="entry name" value="HisK_dim/P_dom"/>
</dbReference>
<evidence type="ECO:0000256" key="5">
    <source>
        <dbReference type="ARBA" id="ARBA00022679"/>
    </source>
</evidence>
<evidence type="ECO:0000256" key="1">
    <source>
        <dbReference type="ARBA" id="ARBA00000085"/>
    </source>
</evidence>
<feature type="transmembrane region" description="Helical" evidence="11">
    <location>
        <begin position="166"/>
        <end position="191"/>
    </location>
</feature>
<accession>D8JVR0</accession>
<dbReference type="InterPro" id="IPR003660">
    <property type="entry name" value="HAMP_dom"/>
</dbReference>
<feature type="transmembrane region" description="Helical" evidence="11">
    <location>
        <begin position="16"/>
        <end position="40"/>
    </location>
</feature>
<comment type="catalytic activity">
    <reaction evidence="1">
        <text>ATP + protein L-histidine = ADP + protein N-phospho-L-histidine.</text>
        <dbReference type="EC" id="2.7.13.3"/>
    </reaction>
</comment>
<dbReference type="InterPro" id="IPR036890">
    <property type="entry name" value="HATPase_C_sf"/>
</dbReference>
<evidence type="ECO:0000256" key="2">
    <source>
        <dbReference type="ARBA" id="ARBA00004370"/>
    </source>
</evidence>
<dbReference type="Pfam" id="PF00672">
    <property type="entry name" value="HAMP"/>
    <property type="match status" value="1"/>
</dbReference>
<dbReference type="CDD" id="cd00075">
    <property type="entry name" value="HATPase"/>
    <property type="match status" value="1"/>
</dbReference>
<name>D8JVR0_HYPDA</name>
<sequence precursor="true">MTALLERVAKAASTTAFGLSAAAVAFFLLAAAIVVGFLFWQTNNLLTNQVLGVLTAEARIMASEMKAGGRPKLAETVSAMSRLQGAGLYYLSDENGVKIAGNLNRIPPELVENARGGVFNYQPAGEAGNAHAHLAVAIPVELGPEVRLIVGRDIEDQRAFADSIRVAFLLGFGILSVAGLIGGLAVSRLILNRMDAITATSRSIIDGDLTRRIPTSGGNGELDKLAGNLNEMLDRIEGLMSGLREVSDNIAHDLKTPINRLRNSAEAALRDPRGAEAYREGLERTIEKSDELIKTFNALLLIARLEAGPLEDSVETFDLGRFVEDVTELYMPAAEEAGFALSIEAEKGVCVRANRQLIGQAVANLIDNAIKYSRAGEPGSAITVRAYRQNGRPAFSVGDHGPGIAAEDRERALKRFVRLEASRTQPGTGLGLSLVAAVARLHHGEVRLEDNHPGLKVVVLLSGKCLTSVLPGGVSTPSDVAAGDAAQ</sequence>
<keyword evidence="5" id="KW-0808">Transferase</keyword>
<dbReference type="PROSITE" id="PS50885">
    <property type="entry name" value="HAMP"/>
    <property type="match status" value="1"/>
</dbReference>
<dbReference type="Gene3D" id="3.30.565.10">
    <property type="entry name" value="Histidine kinase-like ATPase, C-terminal domain"/>
    <property type="match status" value="1"/>
</dbReference>
<dbReference type="Gene3D" id="1.10.287.130">
    <property type="match status" value="1"/>
</dbReference>
<dbReference type="CDD" id="cd06225">
    <property type="entry name" value="HAMP"/>
    <property type="match status" value="1"/>
</dbReference>
<evidence type="ECO:0000256" key="11">
    <source>
        <dbReference type="SAM" id="Phobius"/>
    </source>
</evidence>
<dbReference type="InterPro" id="IPR005467">
    <property type="entry name" value="His_kinase_dom"/>
</dbReference>
<evidence type="ECO:0000256" key="3">
    <source>
        <dbReference type="ARBA" id="ARBA00012438"/>
    </source>
</evidence>
<dbReference type="eggNOG" id="COG2205">
    <property type="taxonomic scope" value="Bacteria"/>
</dbReference>
<evidence type="ECO:0000313" key="14">
    <source>
        <dbReference type="EMBL" id="ADJ22949.1"/>
    </source>
</evidence>
<dbReference type="KEGG" id="hdn:Hden_1135"/>
<dbReference type="eggNOG" id="COG5000">
    <property type="taxonomic scope" value="Bacteria"/>
</dbReference>
<protein>
    <recommendedName>
        <fullName evidence="3">histidine kinase</fullName>
        <ecNumber evidence="3">2.7.13.3</ecNumber>
    </recommendedName>
</protein>
<keyword evidence="6 11" id="KW-0812">Transmembrane</keyword>
<evidence type="ECO:0000256" key="6">
    <source>
        <dbReference type="ARBA" id="ARBA00022692"/>
    </source>
</evidence>
<gene>
    <name evidence="14" type="ordered locus">Hden_1135</name>
</gene>
<dbReference type="PANTHER" id="PTHR45436:SF8">
    <property type="entry name" value="HISTIDINE KINASE"/>
    <property type="match status" value="1"/>
</dbReference>
<dbReference type="InterPro" id="IPR003594">
    <property type="entry name" value="HATPase_dom"/>
</dbReference>
<dbReference type="Gene3D" id="6.10.340.10">
    <property type="match status" value="1"/>
</dbReference>
<dbReference type="PROSITE" id="PS50109">
    <property type="entry name" value="HIS_KIN"/>
    <property type="match status" value="1"/>
</dbReference>
<feature type="domain" description="HAMP" evidence="13">
    <location>
        <begin position="188"/>
        <end position="241"/>
    </location>
</feature>
<dbReference type="PRINTS" id="PR00344">
    <property type="entry name" value="BCTRLSENSOR"/>
</dbReference>
<reference evidence="15" key="1">
    <citation type="journal article" date="2011" name="J. Bacteriol.">
        <title>Genome sequences of eight morphologically diverse alphaproteobacteria.</title>
        <authorList>
            <consortium name="US DOE Joint Genome Institute"/>
            <person name="Brown P.J."/>
            <person name="Kysela D.T."/>
            <person name="Buechlein A."/>
            <person name="Hemmerich C."/>
            <person name="Brun Y.V."/>
        </authorList>
    </citation>
    <scope>NUCLEOTIDE SEQUENCE [LARGE SCALE GENOMIC DNA]</scope>
    <source>
        <strain evidence="15">ATCC 51888 / DSM 1869 / NCIB 11706 / TK 0415</strain>
    </source>
</reference>
<dbReference type="Proteomes" id="UP000002033">
    <property type="component" value="Chromosome"/>
</dbReference>
<dbReference type="InterPro" id="IPR050428">
    <property type="entry name" value="TCS_sensor_his_kinase"/>
</dbReference>
<dbReference type="SMART" id="SM00388">
    <property type="entry name" value="HisKA"/>
    <property type="match status" value="1"/>
</dbReference>
<evidence type="ECO:0000313" key="15">
    <source>
        <dbReference type="Proteomes" id="UP000002033"/>
    </source>
</evidence>
<dbReference type="SMART" id="SM00304">
    <property type="entry name" value="HAMP"/>
    <property type="match status" value="1"/>
</dbReference>
<evidence type="ECO:0000256" key="8">
    <source>
        <dbReference type="ARBA" id="ARBA00022989"/>
    </source>
</evidence>
<dbReference type="PANTHER" id="PTHR45436">
    <property type="entry name" value="SENSOR HISTIDINE KINASE YKOH"/>
    <property type="match status" value="1"/>
</dbReference>
<dbReference type="CDD" id="cd00082">
    <property type="entry name" value="HisKA"/>
    <property type="match status" value="1"/>
</dbReference>
<keyword evidence="10 11" id="KW-0472">Membrane</keyword>
<dbReference type="Pfam" id="PF00512">
    <property type="entry name" value="HisKA"/>
    <property type="match status" value="1"/>
</dbReference>
<organism evidence="14 15">
    <name type="scientific">Hyphomicrobium denitrificans (strain ATCC 51888 / DSM 1869 / NCIMB 11706 / TK 0415)</name>
    <dbReference type="NCBI Taxonomy" id="582899"/>
    <lineage>
        <taxon>Bacteria</taxon>
        <taxon>Pseudomonadati</taxon>
        <taxon>Pseudomonadota</taxon>
        <taxon>Alphaproteobacteria</taxon>
        <taxon>Hyphomicrobiales</taxon>
        <taxon>Hyphomicrobiaceae</taxon>
        <taxon>Hyphomicrobium</taxon>
    </lineage>
</organism>
<dbReference type="InterPro" id="IPR036097">
    <property type="entry name" value="HisK_dim/P_sf"/>
</dbReference>
<dbReference type="GO" id="GO:0005886">
    <property type="term" value="C:plasma membrane"/>
    <property type="evidence" value="ECO:0007669"/>
    <property type="project" value="TreeGrafter"/>
</dbReference>
<evidence type="ECO:0000259" key="12">
    <source>
        <dbReference type="PROSITE" id="PS50109"/>
    </source>
</evidence>
<keyword evidence="8 11" id="KW-1133">Transmembrane helix</keyword>
<feature type="domain" description="Histidine kinase" evidence="12">
    <location>
        <begin position="249"/>
        <end position="465"/>
    </location>
</feature>
<dbReference type="InterPro" id="IPR004358">
    <property type="entry name" value="Sig_transdc_His_kin-like_C"/>
</dbReference>
<evidence type="ECO:0000256" key="10">
    <source>
        <dbReference type="ARBA" id="ARBA00023136"/>
    </source>
</evidence>